<protein>
    <recommendedName>
        <fullName evidence="2">Cell shape-determining protein MreC</fullName>
    </recommendedName>
    <alternativeName>
        <fullName evidence="4">Cell shape protein MreC</fullName>
    </alternativeName>
</protein>
<dbReference type="PANTHER" id="PTHR34138:SF1">
    <property type="entry name" value="CELL SHAPE-DETERMINING PROTEIN MREC"/>
    <property type="match status" value="1"/>
</dbReference>
<dbReference type="Proteomes" id="UP000004947">
    <property type="component" value="Unassembled WGS sequence"/>
</dbReference>
<dbReference type="Gene3D" id="2.40.10.340">
    <property type="entry name" value="Rod shape-determining protein MreC, domain 1"/>
    <property type="match status" value="1"/>
</dbReference>
<accession>A6DH04</accession>
<dbReference type="eggNOG" id="COG1792">
    <property type="taxonomic scope" value="Bacteria"/>
</dbReference>
<comment type="caution">
    <text evidence="7">The sequence shown here is derived from an EMBL/GenBank/DDBJ whole genome shotgun (WGS) entry which is preliminary data.</text>
</comment>
<dbReference type="GO" id="GO:0005886">
    <property type="term" value="C:plasma membrane"/>
    <property type="evidence" value="ECO:0007669"/>
    <property type="project" value="TreeGrafter"/>
</dbReference>
<dbReference type="Pfam" id="PF04085">
    <property type="entry name" value="MreC"/>
    <property type="match status" value="1"/>
</dbReference>
<dbReference type="InterPro" id="IPR055342">
    <property type="entry name" value="MreC_beta-barrel_core"/>
</dbReference>
<dbReference type="GO" id="GO:0008360">
    <property type="term" value="P:regulation of cell shape"/>
    <property type="evidence" value="ECO:0007669"/>
    <property type="project" value="UniProtKB-KW"/>
</dbReference>
<keyword evidence="8" id="KW-1185">Reference proteome</keyword>
<evidence type="ECO:0000256" key="3">
    <source>
        <dbReference type="ARBA" id="ARBA00022960"/>
    </source>
</evidence>
<evidence type="ECO:0000256" key="5">
    <source>
        <dbReference type="SAM" id="Coils"/>
    </source>
</evidence>
<dbReference type="Gene3D" id="2.40.10.350">
    <property type="entry name" value="Rod shape-determining protein MreC, domain 2"/>
    <property type="match status" value="1"/>
</dbReference>
<keyword evidence="3" id="KW-0133">Cell shape</keyword>
<dbReference type="InterPro" id="IPR042175">
    <property type="entry name" value="Cell/Rod_MreC_2"/>
</dbReference>
<dbReference type="PANTHER" id="PTHR34138">
    <property type="entry name" value="CELL SHAPE-DETERMINING PROTEIN MREC"/>
    <property type="match status" value="1"/>
</dbReference>
<organism evidence="7 8">
    <name type="scientific">Lentisphaera araneosa HTCC2155</name>
    <dbReference type="NCBI Taxonomy" id="313628"/>
    <lineage>
        <taxon>Bacteria</taxon>
        <taxon>Pseudomonadati</taxon>
        <taxon>Lentisphaerota</taxon>
        <taxon>Lentisphaeria</taxon>
        <taxon>Lentisphaerales</taxon>
        <taxon>Lentisphaeraceae</taxon>
        <taxon>Lentisphaera</taxon>
    </lineage>
</organism>
<sequence length="257" mass="29633">MIKWFKAGLSFVLFCVVVILALPKLFPALDPLIKSFFSPFLPEESFVTEMTVREENREFRRQLSQKTFDENELLRLKEENSELRRQLKLKNINFYTTEVLPIYQRHPKTWNYEFSVQTAGSKAIKQNYGVMIGGYLIGKARRENKESLRIKTFLSSEEEFAVNIKGTPWNGLLRGEYQNESKKSGRLLCLVDYLPRDAEIKEGMLLQSTGTLGIPKGLQIARVVRTERDEVVQRAYVELLAPLTEAGYVSLIVDAEK</sequence>
<dbReference type="STRING" id="313628.LNTAR_13762"/>
<proteinExistence type="inferred from homology"/>
<evidence type="ECO:0000259" key="6">
    <source>
        <dbReference type="Pfam" id="PF04085"/>
    </source>
</evidence>
<gene>
    <name evidence="7" type="ORF">LNTAR_13762</name>
</gene>
<dbReference type="RefSeq" id="WP_007277189.1">
    <property type="nucleotide sequence ID" value="NZ_ABCK01000003.1"/>
</dbReference>
<name>A6DH04_9BACT</name>
<reference evidence="7 8" key="1">
    <citation type="journal article" date="2010" name="J. Bacteriol.">
        <title>Genome sequence of Lentisphaera araneosa HTCC2155T, the type species of the order Lentisphaerales in the phylum Lentisphaerae.</title>
        <authorList>
            <person name="Thrash J.C."/>
            <person name="Cho J.C."/>
            <person name="Vergin K.L."/>
            <person name="Morris R.M."/>
            <person name="Giovannoni S.J."/>
        </authorList>
    </citation>
    <scope>NUCLEOTIDE SEQUENCE [LARGE SCALE GENOMIC DNA]</scope>
    <source>
        <strain evidence="7 8">HTCC2155</strain>
    </source>
</reference>
<keyword evidence="5" id="KW-0175">Coiled coil</keyword>
<dbReference type="InterPro" id="IPR042177">
    <property type="entry name" value="Cell/Rod_1"/>
</dbReference>
<evidence type="ECO:0000313" key="7">
    <source>
        <dbReference type="EMBL" id="EDM28887.1"/>
    </source>
</evidence>
<dbReference type="InterPro" id="IPR007221">
    <property type="entry name" value="MreC"/>
</dbReference>
<evidence type="ECO:0000256" key="1">
    <source>
        <dbReference type="ARBA" id="ARBA00009369"/>
    </source>
</evidence>
<dbReference type="OrthoDB" id="9792313at2"/>
<dbReference type="AlphaFoldDB" id="A6DH04"/>
<evidence type="ECO:0000313" key="8">
    <source>
        <dbReference type="Proteomes" id="UP000004947"/>
    </source>
</evidence>
<feature type="domain" description="Rod shape-determining protein MreC beta-barrel core" evidence="6">
    <location>
        <begin position="103"/>
        <end position="252"/>
    </location>
</feature>
<feature type="coiled-coil region" evidence="5">
    <location>
        <begin position="66"/>
        <end position="93"/>
    </location>
</feature>
<comment type="similarity">
    <text evidence="1">Belongs to the MreC family.</text>
</comment>
<dbReference type="EMBL" id="ABCK01000003">
    <property type="protein sequence ID" value="EDM28887.1"/>
    <property type="molecule type" value="Genomic_DNA"/>
</dbReference>
<evidence type="ECO:0000256" key="4">
    <source>
        <dbReference type="ARBA" id="ARBA00032089"/>
    </source>
</evidence>
<evidence type="ECO:0000256" key="2">
    <source>
        <dbReference type="ARBA" id="ARBA00013855"/>
    </source>
</evidence>